<organism evidence="1 2">
    <name type="scientific">Dryococelus australis</name>
    <dbReference type="NCBI Taxonomy" id="614101"/>
    <lineage>
        <taxon>Eukaryota</taxon>
        <taxon>Metazoa</taxon>
        <taxon>Ecdysozoa</taxon>
        <taxon>Arthropoda</taxon>
        <taxon>Hexapoda</taxon>
        <taxon>Insecta</taxon>
        <taxon>Pterygota</taxon>
        <taxon>Neoptera</taxon>
        <taxon>Polyneoptera</taxon>
        <taxon>Phasmatodea</taxon>
        <taxon>Verophasmatodea</taxon>
        <taxon>Anareolatae</taxon>
        <taxon>Phasmatidae</taxon>
        <taxon>Eurycanthinae</taxon>
        <taxon>Dryococelus</taxon>
    </lineage>
</organism>
<accession>A0ABQ9HAS2</accession>
<protein>
    <submittedName>
        <fullName evidence="1">Uncharacterized protein</fullName>
    </submittedName>
</protein>
<dbReference type="EMBL" id="JARBHB010000006">
    <property type="protein sequence ID" value="KAJ8881350.1"/>
    <property type="molecule type" value="Genomic_DNA"/>
</dbReference>
<keyword evidence="2" id="KW-1185">Reference proteome</keyword>
<comment type="caution">
    <text evidence="1">The sequence shown here is derived from an EMBL/GenBank/DDBJ whole genome shotgun (WGS) entry which is preliminary data.</text>
</comment>
<evidence type="ECO:0000313" key="1">
    <source>
        <dbReference type="EMBL" id="KAJ8881350.1"/>
    </source>
</evidence>
<reference evidence="1 2" key="1">
    <citation type="submission" date="2023-02" db="EMBL/GenBank/DDBJ databases">
        <title>LHISI_Scaffold_Assembly.</title>
        <authorList>
            <person name="Stuart O.P."/>
            <person name="Cleave R."/>
            <person name="Magrath M.J.L."/>
            <person name="Mikheyev A.S."/>
        </authorList>
    </citation>
    <scope>NUCLEOTIDE SEQUENCE [LARGE SCALE GENOMIC DNA]</scope>
    <source>
        <strain evidence="1">Daus_M_001</strain>
        <tissue evidence="1">Leg muscle</tissue>
    </source>
</reference>
<proteinExistence type="predicted"/>
<name>A0ABQ9HAS2_9NEOP</name>
<evidence type="ECO:0000313" key="2">
    <source>
        <dbReference type="Proteomes" id="UP001159363"/>
    </source>
</evidence>
<dbReference type="Proteomes" id="UP001159363">
    <property type="component" value="Chromosome 5"/>
</dbReference>
<gene>
    <name evidence="1" type="ORF">PR048_017831</name>
</gene>
<sequence>MSINKSHFSCPVLRDCCIYSFPDCPHLLQLLQNWLLDGEFEIISSASSTEVRSCHKLSMLHVECDKNQCQKVCLAAELLSHTTATATQKYSTLDCAETTDN</sequence>